<dbReference type="PANTHER" id="PTHR35579">
    <property type="entry name" value="CRISPR SYSTEM CMS ENDORIBONUCLEASE CSM3"/>
    <property type="match status" value="1"/>
</dbReference>
<evidence type="ECO:0000259" key="2">
    <source>
        <dbReference type="Pfam" id="PF03787"/>
    </source>
</evidence>
<dbReference type="GO" id="GO:0051607">
    <property type="term" value="P:defense response to virus"/>
    <property type="evidence" value="ECO:0007669"/>
    <property type="project" value="UniProtKB-KW"/>
</dbReference>
<dbReference type="PANTHER" id="PTHR35579:SF6">
    <property type="entry name" value="DUF324 DOMAIN-CONTAINING PROTEIN"/>
    <property type="match status" value="1"/>
</dbReference>
<name>A0A0U3H4J0_9CREN</name>
<gene>
    <name evidence="3" type="ORF">ATY89_07830</name>
    <name evidence="4" type="ORF">ATZ20_10850</name>
</gene>
<dbReference type="OMA" id="QYQERDG"/>
<proteinExistence type="predicted"/>
<dbReference type="InterPro" id="IPR052216">
    <property type="entry name" value="CRISPR_Csm3_endoribonuclease"/>
</dbReference>
<dbReference type="EMBL" id="CP013695">
    <property type="protein sequence ID" value="ALU32595.1"/>
    <property type="molecule type" value="Genomic_DNA"/>
</dbReference>
<evidence type="ECO:0000313" key="5">
    <source>
        <dbReference type="Proteomes" id="UP000060043"/>
    </source>
</evidence>
<sequence length="278" mass="30844">MVSAFIQRNVIQRIITIEGQVVVISPLRVGAGKSAISPGELARDVVLKDSTGRPVIPGSSWKGVFRSAGERILNSKGVKVCTGIGRDICLRNYGKYEDFQRFLKSDIRQAIDTFWKYTCLNCKLFGTMSVSGMVNFLDSLPIDYKLNVRTMVAISRTEGASARSALVQVEYVEPNSKFEFKLMGRNLPNYVVGYLLTIMKNIHDGLTQIGGHKTRGFGFVKFGNLKLTISGDPKIGEEDKEVPQGLNNVQGEGDDFFNKVKPYMEVFQNVKIPYPVSG</sequence>
<dbReference type="Proteomes" id="UP000065473">
    <property type="component" value="Chromosome"/>
</dbReference>
<dbReference type="OrthoDB" id="44077at2157"/>
<organism evidence="3 6">
    <name type="scientific">Sulfolobus acidocaldarius</name>
    <dbReference type="NCBI Taxonomy" id="2285"/>
    <lineage>
        <taxon>Archaea</taxon>
        <taxon>Thermoproteota</taxon>
        <taxon>Thermoprotei</taxon>
        <taxon>Sulfolobales</taxon>
        <taxon>Sulfolobaceae</taxon>
        <taxon>Sulfolobus</taxon>
    </lineage>
</organism>
<dbReference type="Pfam" id="PF03787">
    <property type="entry name" value="RAMPs"/>
    <property type="match status" value="1"/>
</dbReference>
<evidence type="ECO:0000313" key="6">
    <source>
        <dbReference type="Proteomes" id="UP000065473"/>
    </source>
</evidence>
<protein>
    <submittedName>
        <fullName evidence="3">CRISPR-associated protein</fullName>
    </submittedName>
</protein>
<dbReference type="NCBIfam" id="TIGR02581">
    <property type="entry name" value="cas_cyan_RAMP"/>
    <property type="match status" value="1"/>
</dbReference>
<dbReference type="Proteomes" id="UP000060043">
    <property type="component" value="Chromosome"/>
</dbReference>
<keyword evidence="1" id="KW-0051">Antiviral defense</keyword>
<dbReference type="InterPro" id="IPR005537">
    <property type="entry name" value="RAMP_III_fam"/>
</dbReference>
<accession>A0A0U3H4J0</accession>
<evidence type="ECO:0000313" key="3">
    <source>
        <dbReference type="EMBL" id="ALU29856.1"/>
    </source>
</evidence>
<dbReference type="AlphaFoldDB" id="A0A0U3H4J0"/>
<dbReference type="InterPro" id="IPR013411">
    <property type="entry name" value="CRISPR-assoc_RAMP_Csx7"/>
</dbReference>
<evidence type="ECO:0000313" key="4">
    <source>
        <dbReference type="EMBL" id="ALU32595.1"/>
    </source>
</evidence>
<feature type="domain" description="CRISPR type III-associated protein" evidence="2">
    <location>
        <begin position="23"/>
        <end position="221"/>
    </location>
</feature>
<dbReference type="RefSeq" id="WP_011278847.1">
    <property type="nucleotide sequence ID" value="NZ_BHWZ01000006.1"/>
</dbReference>
<dbReference type="EMBL" id="CP013694">
    <property type="protein sequence ID" value="ALU29856.1"/>
    <property type="molecule type" value="Genomic_DNA"/>
</dbReference>
<reference evidence="5 6" key="1">
    <citation type="submission" date="2015-12" db="EMBL/GenBank/DDBJ databases">
        <title>A stable core within a dynamic pangenome in Sulfolobus acidocaldarius.</title>
        <authorList>
            <person name="Anderson R."/>
            <person name="Kouris A."/>
            <person name="Seward C."/>
            <person name="Campbell K."/>
            <person name="Whitaker R."/>
        </authorList>
    </citation>
    <scope>NUCLEOTIDE SEQUENCE [LARGE SCALE GENOMIC DNA]</scope>
    <source>
        <strain evidence="3 6">GG12-C01-09</strain>
        <strain evidence="4 5">NG05B_CO5_07</strain>
    </source>
</reference>
<evidence type="ECO:0000256" key="1">
    <source>
        <dbReference type="ARBA" id="ARBA00023118"/>
    </source>
</evidence>
<dbReference type="GeneID" id="14552566"/>